<dbReference type="Proteomes" id="UP001208570">
    <property type="component" value="Unassembled WGS sequence"/>
</dbReference>
<feature type="non-terminal residue" evidence="2">
    <location>
        <position position="1"/>
    </location>
</feature>
<reference evidence="2" key="1">
    <citation type="journal article" date="2023" name="Mol. Biol. Evol.">
        <title>Third-Generation Sequencing Reveals the Adaptive Role of the Epigenome in Three Deep-Sea Polychaetes.</title>
        <authorList>
            <person name="Perez M."/>
            <person name="Aroh O."/>
            <person name="Sun Y."/>
            <person name="Lan Y."/>
            <person name="Juniper S.K."/>
            <person name="Young C.R."/>
            <person name="Angers B."/>
            <person name="Qian P.Y."/>
        </authorList>
    </citation>
    <scope>NUCLEOTIDE SEQUENCE</scope>
    <source>
        <strain evidence="2">P08H-3</strain>
    </source>
</reference>
<dbReference type="AlphaFoldDB" id="A0AAD9JF68"/>
<feature type="compositionally biased region" description="Low complexity" evidence="1">
    <location>
        <begin position="324"/>
        <end position="345"/>
    </location>
</feature>
<protein>
    <submittedName>
        <fullName evidence="2">Uncharacterized protein</fullName>
    </submittedName>
</protein>
<dbReference type="EMBL" id="JAODUP010000361">
    <property type="protein sequence ID" value="KAK2151506.1"/>
    <property type="molecule type" value="Genomic_DNA"/>
</dbReference>
<feature type="region of interest" description="Disordered" evidence="1">
    <location>
        <begin position="30"/>
        <end position="53"/>
    </location>
</feature>
<name>A0AAD9JF68_9ANNE</name>
<sequence length="619" mass="68895">VTLLSAFVVDKLVDVTVRGEMVSFGISPSSRDNSMKYKGSADFNRPTPTTPRQKRLNRVNINRQSSAHIDHRRRITEFSGERSARQVLQPSGNLPVSQVSHLSERALHSPSPEMRPVSRIPQDFQMLPDSGISPASQISPPSRLSSSARRSRSSLMSQNDDGSKWDYRYHPLDDGAIQRRRLMLADRGNNFDQEALASGYQQLQPEARMDSAKDLTKRDALNSLEKRSTLKHFVDGSPTRADGPVRRVSFSLSHDDSAAKMSSGMATPRDTSEQSAPEVSPKRPQSAKHRKRGSSAEREKLSGVVTISDVADPKRPISSRPSKTTAAVATTRTTTTTTTTTIARARSSRGRPSTRDSPAIEGGASAKRDSSVEEAVTVDTDAIIKNDSIRSSVVGRTVGDKPFAAGLDEVDVMARYNSATTDQANQNPLHSRSSLIHNVSLATKVDSQKNCLVELTMADKVRNMEYLCISCHDWSCSCNHPDCVTRYDFREGQKHFESFGPVKSRKDFILPEGCRLISGEVTSGTPTKQRNRHMMANHLKVHGNDYEKGTTSERDELDLRRRMELSFAHKPISVQRAFRVFGPHWASRSHTQRWPWRGTTWVSVCGDEVTNSRSRRQVK</sequence>
<proteinExistence type="predicted"/>
<gene>
    <name evidence="2" type="ORF">LSH36_361g04040</name>
</gene>
<feature type="region of interest" description="Disordered" evidence="1">
    <location>
        <begin position="232"/>
        <end position="373"/>
    </location>
</feature>
<accession>A0AAD9JF68</accession>
<evidence type="ECO:0000313" key="3">
    <source>
        <dbReference type="Proteomes" id="UP001208570"/>
    </source>
</evidence>
<evidence type="ECO:0000313" key="2">
    <source>
        <dbReference type="EMBL" id="KAK2151506.1"/>
    </source>
</evidence>
<feature type="compositionally biased region" description="Low complexity" evidence="1">
    <location>
        <begin position="135"/>
        <end position="158"/>
    </location>
</feature>
<comment type="caution">
    <text evidence="2">The sequence shown here is derived from an EMBL/GenBank/DDBJ whole genome shotgun (WGS) entry which is preliminary data.</text>
</comment>
<organism evidence="2 3">
    <name type="scientific">Paralvinella palmiformis</name>
    <dbReference type="NCBI Taxonomy" id="53620"/>
    <lineage>
        <taxon>Eukaryota</taxon>
        <taxon>Metazoa</taxon>
        <taxon>Spiralia</taxon>
        <taxon>Lophotrochozoa</taxon>
        <taxon>Annelida</taxon>
        <taxon>Polychaeta</taxon>
        <taxon>Sedentaria</taxon>
        <taxon>Canalipalpata</taxon>
        <taxon>Terebellida</taxon>
        <taxon>Terebelliformia</taxon>
        <taxon>Alvinellidae</taxon>
        <taxon>Paralvinella</taxon>
    </lineage>
</organism>
<keyword evidence="3" id="KW-1185">Reference proteome</keyword>
<feature type="region of interest" description="Disordered" evidence="1">
    <location>
        <begin position="124"/>
        <end position="166"/>
    </location>
</feature>
<evidence type="ECO:0000256" key="1">
    <source>
        <dbReference type="SAM" id="MobiDB-lite"/>
    </source>
</evidence>